<comment type="caution">
    <text evidence="2">The sequence shown here is derived from an EMBL/GenBank/DDBJ whole genome shotgun (WGS) entry which is preliminary data.</text>
</comment>
<keyword evidence="1" id="KW-1133">Transmembrane helix</keyword>
<evidence type="ECO:0000313" key="3">
    <source>
        <dbReference type="Proteomes" id="UP001620397"/>
    </source>
</evidence>
<keyword evidence="1" id="KW-0812">Transmembrane</keyword>
<dbReference type="EMBL" id="JADIKL010000010">
    <property type="protein sequence ID" value="MFK2932265.1"/>
    <property type="molecule type" value="Genomic_DNA"/>
</dbReference>
<feature type="transmembrane region" description="Helical" evidence="1">
    <location>
        <begin position="79"/>
        <end position="103"/>
    </location>
</feature>
<protein>
    <submittedName>
        <fullName evidence="2">Uncharacterized protein</fullName>
    </submittedName>
</protein>
<keyword evidence="1" id="KW-0472">Membrane</keyword>
<proteinExistence type="predicted"/>
<organism evidence="2 3">
    <name type="scientific">Dyella agri</name>
    <dbReference type="NCBI Taxonomy" id="1926869"/>
    <lineage>
        <taxon>Bacteria</taxon>
        <taxon>Pseudomonadati</taxon>
        <taxon>Pseudomonadota</taxon>
        <taxon>Gammaproteobacteria</taxon>
        <taxon>Lysobacterales</taxon>
        <taxon>Rhodanobacteraceae</taxon>
        <taxon>Dyella</taxon>
    </lineage>
</organism>
<keyword evidence="3" id="KW-1185">Reference proteome</keyword>
<feature type="transmembrane region" description="Helical" evidence="1">
    <location>
        <begin position="35"/>
        <end position="59"/>
    </location>
</feature>
<accession>A0ABW8KK00</accession>
<evidence type="ECO:0000313" key="2">
    <source>
        <dbReference type="EMBL" id="MFK2932265.1"/>
    </source>
</evidence>
<evidence type="ECO:0000256" key="1">
    <source>
        <dbReference type="SAM" id="Phobius"/>
    </source>
</evidence>
<reference evidence="2 3" key="1">
    <citation type="submission" date="2020-10" db="EMBL/GenBank/DDBJ databases">
        <title>Phylogeny of dyella-like bacteria.</title>
        <authorList>
            <person name="Fu J."/>
        </authorList>
    </citation>
    <scope>NUCLEOTIDE SEQUENCE [LARGE SCALE GENOMIC DNA]</scope>
    <source>
        <strain evidence="2 3">DKC-1</strain>
    </source>
</reference>
<dbReference type="Proteomes" id="UP001620397">
    <property type="component" value="Unassembled WGS sequence"/>
</dbReference>
<sequence>MRYLALLLLAPWLLILGWAYACYPKSLPRTPARRLFDVLALLLAFAAAVYAGLLGFDMVQLPMPDETGRRASGAIWQQVLPALCGYGAFAGVLVLALPLRAWLWRRPPPA</sequence>
<dbReference type="RefSeq" id="WP_404541669.1">
    <property type="nucleotide sequence ID" value="NZ_JADIKL010000010.1"/>
</dbReference>
<dbReference type="PROSITE" id="PS51257">
    <property type="entry name" value="PROKAR_LIPOPROTEIN"/>
    <property type="match status" value="1"/>
</dbReference>
<gene>
    <name evidence="2" type="ORF">ISP14_15890</name>
</gene>
<name>A0ABW8KK00_9GAMM</name>